<gene>
    <name evidence="1" type="ORF">HOLleu_23497</name>
</gene>
<comment type="caution">
    <text evidence="1">The sequence shown here is derived from an EMBL/GenBank/DDBJ whole genome shotgun (WGS) entry which is preliminary data.</text>
</comment>
<name>A0A9Q1BUA5_HOLLE</name>
<dbReference type="EMBL" id="JAIZAY010000011">
    <property type="protein sequence ID" value="KAJ8033303.1"/>
    <property type="molecule type" value="Genomic_DNA"/>
</dbReference>
<accession>A0A9Q1BUA5</accession>
<protein>
    <submittedName>
        <fullName evidence="1">Uncharacterized protein</fullName>
    </submittedName>
</protein>
<dbReference type="SUPFAM" id="SSF57501">
    <property type="entry name" value="Cystine-knot cytokines"/>
    <property type="match status" value="1"/>
</dbReference>
<organism evidence="1 2">
    <name type="scientific">Holothuria leucospilota</name>
    <name type="common">Black long sea cucumber</name>
    <name type="synonym">Mertensiothuria leucospilota</name>
    <dbReference type="NCBI Taxonomy" id="206669"/>
    <lineage>
        <taxon>Eukaryota</taxon>
        <taxon>Metazoa</taxon>
        <taxon>Echinodermata</taxon>
        <taxon>Eleutherozoa</taxon>
        <taxon>Echinozoa</taxon>
        <taxon>Holothuroidea</taxon>
        <taxon>Aspidochirotacea</taxon>
        <taxon>Aspidochirotida</taxon>
        <taxon>Holothuriidae</taxon>
        <taxon>Holothuria</taxon>
    </lineage>
</organism>
<proteinExistence type="predicted"/>
<dbReference type="AlphaFoldDB" id="A0A9Q1BUA5"/>
<dbReference type="Gene3D" id="2.10.90.10">
    <property type="entry name" value="Cystine-knot cytokines"/>
    <property type="match status" value="1"/>
</dbReference>
<dbReference type="InterPro" id="IPR029034">
    <property type="entry name" value="Cystine-knot_cytokine"/>
</dbReference>
<sequence length="215" mass="24490">MRCADKEFFLILLITPILKPMDGSVGVYIRNLVIHFLFDLLSETYDPWDDNTNRLDIARIIILIAHTTLTVVAGSIPSNENDHITTQPPSSPETIDHYVSIRDMMMNILLKTGGDYNVPMNRFRGLRDEINGLRDCPAIQDREVLCPSLEYEDHDHNRRPSIIVHSICHCTGCAIGKCIEHTQALKVMRRQNETAGFYPDWEVVSLACYCTKNSN</sequence>
<reference evidence="1" key="1">
    <citation type="submission" date="2021-10" db="EMBL/GenBank/DDBJ databases">
        <title>Tropical sea cucumber genome reveals ecological adaptation and Cuvierian tubules defense mechanism.</title>
        <authorList>
            <person name="Chen T."/>
        </authorList>
    </citation>
    <scope>NUCLEOTIDE SEQUENCE</scope>
    <source>
        <strain evidence="1">Nanhai2018</strain>
        <tissue evidence="1">Muscle</tissue>
    </source>
</reference>
<evidence type="ECO:0000313" key="2">
    <source>
        <dbReference type="Proteomes" id="UP001152320"/>
    </source>
</evidence>
<keyword evidence="2" id="KW-1185">Reference proteome</keyword>
<evidence type="ECO:0000313" key="1">
    <source>
        <dbReference type="EMBL" id="KAJ8033303.1"/>
    </source>
</evidence>
<dbReference type="Proteomes" id="UP001152320">
    <property type="component" value="Chromosome 11"/>
</dbReference>